<dbReference type="GO" id="GO:0072686">
    <property type="term" value="C:mitotic spindle"/>
    <property type="evidence" value="ECO:0007669"/>
    <property type="project" value="TreeGrafter"/>
</dbReference>
<dbReference type="GO" id="GO:0000281">
    <property type="term" value="P:mitotic cytokinesis"/>
    <property type="evidence" value="ECO:0007669"/>
    <property type="project" value="InterPro"/>
</dbReference>
<evidence type="ECO:0000256" key="9">
    <source>
        <dbReference type="ARBA" id="ARBA00023212"/>
    </source>
</evidence>
<name>A0A9Q0ITU2_9TELE</name>
<accession>A0A9Q0ITU2</accession>
<comment type="subcellular location">
    <subcellularLocation>
        <location evidence="2">Cytoplasm</location>
        <location evidence="2">Cytoskeleton</location>
        <location evidence="2">Spindle</location>
    </subcellularLocation>
    <subcellularLocation>
        <location evidence="1">Nucleus</location>
    </subcellularLocation>
</comment>
<dbReference type="Pfam" id="PF16006">
    <property type="entry name" value="NUSAP"/>
    <property type="match status" value="1"/>
</dbReference>
<dbReference type="OrthoDB" id="3258416at2759"/>
<protein>
    <submittedName>
        <fullName evidence="13">Uncharacterized protein</fullName>
    </submittedName>
</protein>
<evidence type="ECO:0000256" key="2">
    <source>
        <dbReference type="ARBA" id="ARBA00004186"/>
    </source>
</evidence>
<keyword evidence="10" id="KW-0539">Nucleus</keyword>
<dbReference type="Proteomes" id="UP001148018">
    <property type="component" value="Unassembled WGS sequence"/>
</dbReference>
<keyword evidence="14" id="KW-1185">Reference proteome</keyword>
<evidence type="ECO:0000313" key="13">
    <source>
        <dbReference type="EMBL" id="KAJ3609913.1"/>
    </source>
</evidence>
<keyword evidence="11" id="KW-0131">Cell cycle</keyword>
<dbReference type="InterPro" id="IPR026756">
    <property type="entry name" value="NuSAP"/>
</dbReference>
<keyword evidence="9" id="KW-0206">Cytoskeleton</keyword>
<evidence type="ECO:0000256" key="1">
    <source>
        <dbReference type="ARBA" id="ARBA00004123"/>
    </source>
</evidence>
<keyword evidence="5" id="KW-0132">Cell division</keyword>
<dbReference type="AlphaFoldDB" id="A0A9Q0ITU2"/>
<sequence length="147" mass="16314">MSPATPTKPLPAMDKQQASIAVQREASFRPSVLSTRRVNFRFSEATHDNGPNKSLMKTPARLSTPPLRGPEHPGETERNRLLFSPGTQVSSPTPPGINHKPSFNLKAGLSKTLSYTSLHKGKLKPFGEAELTQRLTPRWFSRNQKND</sequence>
<dbReference type="GO" id="GO:0005730">
    <property type="term" value="C:nucleolus"/>
    <property type="evidence" value="ECO:0007669"/>
    <property type="project" value="TreeGrafter"/>
</dbReference>
<dbReference type="GO" id="GO:0007076">
    <property type="term" value="P:mitotic chromosome condensation"/>
    <property type="evidence" value="ECO:0007669"/>
    <property type="project" value="TreeGrafter"/>
</dbReference>
<dbReference type="EMBL" id="JANIIK010000038">
    <property type="protein sequence ID" value="KAJ3609913.1"/>
    <property type="molecule type" value="Genomic_DNA"/>
</dbReference>
<dbReference type="GO" id="GO:0003677">
    <property type="term" value="F:DNA binding"/>
    <property type="evidence" value="ECO:0007669"/>
    <property type="project" value="UniProtKB-KW"/>
</dbReference>
<evidence type="ECO:0000256" key="3">
    <source>
        <dbReference type="ARBA" id="ARBA00009702"/>
    </source>
</evidence>
<organism evidence="13 14">
    <name type="scientific">Muraenolepis orangiensis</name>
    <name type="common">Patagonian moray cod</name>
    <dbReference type="NCBI Taxonomy" id="630683"/>
    <lineage>
        <taxon>Eukaryota</taxon>
        <taxon>Metazoa</taxon>
        <taxon>Chordata</taxon>
        <taxon>Craniata</taxon>
        <taxon>Vertebrata</taxon>
        <taxon>Euteleostomi</taxon>
        <taxon>Actinopterygii</taxon>
        <taxon>Neopterygii</taxon>
        <taxon>Teleostei</taxon>
        <taxon>Neoteleostei</taxon>
        <taxon>Acanthomorphata</taxon>
        <taxon>Zeiogadaria</taxon>
        <taxon>Gadariae</taxon>
        <taxon>Gadiformes</taxon>
        <taxon>Muraenolepidoidei</taxon>
        <taxon>Muraenolepididae</taxon>
        <taxon>Muraenolepis</taxon>
    </lineage>
</organism>
<reference evidence="13" key="1">
    <citation type="submission" date="2022-07" db="EMBL/GenBank/DDBJ databases">
        <title>Chromosome-level genome of Muraenolepis orangiensis.</title>
        <authorList>
            <person name="Kim J."/>
        </authorList>
    </citation>
    <scope>NUCLEOTIDE SEQUENCE</scope>
    <source>
        <strain evidence="13">KU_S4_2022</strain>
        <tissue evidence="13">Muscle</tissue>
    </source>
</reference>
<proteinExistence type="inferred from homology"/>
<evidence type="ECO:0000256" key="4">
    <source>
        <dbReference type="ARBA" id="ARBA00022490"/>
    </source>
</evidence>
<comment type="caution">
    <text evidence="13">The sequence shown here is derived from an EMBL/GenBank/DDBJ whole genome shotgun (WGS) entry which is preliminary data.</text>
</comment>
<dbReference type="GO" id="GO:0005874">
    <property type="term" value="C:microtubule"/>
    <property type="evidence" value="ECO:0007669"/>
    <property type="project" value="UniProtKB-KW"/>
</dbReference>
<keyword evidence="6" id="KW-0493">Microtubule</keyword>
<dbReference type="PANTHER" id="PTHR15874:SF1">
    <property type="entry name" value="NUCLEOLAR AND SPINDLE-ASSOCIATED PROTEIN 1"/>
    <property type="match status" value="1"/>
</dbReference>
<evidence type="ECO:0000313" key="14">
    <source>
        <dbReference type="Proteomes" id="UP001148018"/>
    </source>
</evidence>
<dbReference type="GO" id="GO:0040001">
    <property type="term" value="P:establishment of mitotic spindle localization"/>
    <property type="evidence" value="ECO:0007669"/>
    <property type="project" value="InterPro"/>
</dbReference>
<evidence type="ECO:0000256" key="7">
    <source>
        <dbReference type="ARBA" id="ARBA00022776"/>
    </source>
</evidence>
<comment type="similarity">
    <text evidence="3">Belongs to the NUSAP family.</text>
</comment>
<evidence type="ECO:0000256" key="6">
    <source>
        <dbReference type="ARBA" id="ARBA00022701"/>
    </source>
</evidence>
<evidence type="ECO:0000256" key="10">
    <source>
        <dbReference type="ARBA" id="ARBA00023242"/>
    </source>
</evidence>
<dbReference type="GO" id="GO:0008017">
    <property type="term" value="F:microtubule binding"/>
    <property type="evidence" value="ECO:0007669"/>
    <property type="project" value="TreeGrafter"/>
</dbReference>
<feature type="compositionally biased region" description="Basic and acidic residues" evidence="12">
    <location>
        <begin position="69"/>
        <end position="80"/>
    </location>
</feature>
<dbReference type="PANTHER" id="PTHR15874">
    <property type="entry name" value="NUCLEOLAR AND SPINDLE-ASSOCIATED PROTEIN 1"/>
    <property type="match status" value="1"/>
</dbReference>
<evidence type="ECO:0000256" key="8">
    <source>
        <dbReference type="ARBA" id="ARBA00023125"/>
    </source>
</evidence>
<keyword evidence="4" id="KW-0963">Cytoplasm</keyword>
<feature type="region of interest" description="Disordered" evidence="12">
    <location>
        <begin position="43"/>
        <end position="103"/>
    </location>
</feature>
<keyword evidence="8" id="KW-0238">DNA-binding</keyword>
<evidence type="ECO:0000256" key="11">
    <source>
        <dbReference type="ARBA" id="ARBA00023306"/>
    </source>
</evidence>
<keyword evidence="7" id="KW-0498">Mitosis</keyword>
<evidence type="ECO:0000256" key="12">
    <source>
        <dbReference type="SAM" id="MobiDB-lite"/>
    </source>
</evidence>
<evidence type="ECO:0000256" key="5">
    <source>
        <dbReference type="ARBA" id="ARBA00022618"/>
    </source>
</evidence>
<gene>
    <name evidence="13" type="ORF">NHX12_022007</name>
</gene>